<dbReference type="RefSeq" id="WP_117391628.1">
    <property type="nucleotide sequence ID" value="NZ_QWDC01000002.1"/>
</dbReference>
<dbReference type="EMBL" id="QWDC01000002">
    <property type="protein sequence ID" value="RFZ91915.1"/>
    <property type="molecule type" value="Genomic_DNA"/>
</dbReference>
<proteinExistence type="predicted"/>
<dbReference type="AlphaFoldDB" id="A0A372NRN6"/>
<accession>A0A372NRN6</accession>
<evidence type="ECO:0000313" key="2">
    <source>
        <dbReference type="Proteomes" id="UP000264217"/>
    </source>
</evidence>
<gene>
    <name evidence="1" type="ORF">D0C36_10725</name>
</gene>
<reference evidence="1 2" key="1">
    <citation type="submission" date="2018-08" db="EMBL/GenBank/DDBJ databases">
        <title>Mucilaginibacter sp. MYSH2.</title>
        <authorList>
            <person name="Seo T."/>
        </authorList>
    </citation>
    <scope>NUCLEOTIDE SEQUENCE [LARGE SCALE GENOMIC DNA]</scope>
    <source>
        <strain evidence="1 2">MYSH2</strain>
    </source>
</reference>
<organism evidence="1 2">
    <name type="scientific">Mucilaginibacter conchicola</name>
    <dbReference type="NCBI Taxonomy" id="2303333"/>
    <lineage>
        <taxon>Bacteria</taxon>
        <taxon>Pseudomonadati</taxon>
        <taxon>Bacteroidota</taxon>
        <taxon>Sphingobacteriia</taxon>
        <taxon>Sphingobacteriales</taxon>
        <taxon>Sphingobacteriaceae</taxon>
        <taxon>Mucilaginibacter</taxon>
    </lineage>
</organism>
<dbReference type="Proteomes" id="UP000264217">
    <property type="component" value="Unassembled WGS sequence"/>
</dbReference>
<protein>
    <submittedName>
        <fullName evidence="1">Uncharacterized protein</fullName>
    </submittedName>
</protein>
<comment type="caution">
    <text evidence="1">The sequence shown here is derived from an EMBL/GenBank/DDBJ whole genome shotgun (WGS) entry which is preliminary data.</text>
</comment>
<dbReference type="OrthoDB" id="798560at2"/>
<sequence>MNTADKHYKCINSQTGYAISYTSLSTKLSPEKVEEELNKLRAQVATKNGINQDTVYWEEIKDEV</sequence>
<keyword evidence="2" id="KW-1185">Reference proteome</keyword>
<name>A0A372NRN6_9SPHI</name>
<evidence type="ECO:0000313" key="1">
    <source>
        <dbReference type="EMBL" id="RFZ91915.1"/>
    </source>
</evidence>